<gene>
    <name evidence="1" type="ORF">S06H3_22955</name>
</gene>
<dbReference type="AlphaFoldDB" id="X1K8T3"/>
<sequence>MEDVRARIVIYKGQTLVKSKYFYVEDKEDAIQQFFEMLEEVIYSLYGTYFSLMH</sequence>
<proteinExistence type="predicted"/>
<protein>
    <submittedName>
        <fullName evidence="1">Uncharacterized protein</fullName>
    </submittedName>
</protein>
<evidence type="ECO:0000313" key="1">
    <source>
        <dbReference type="EMBL" id="GAI03437.1"/>
    </source>
</evidence>
<accession>X1K8T3</accession>
<name>X1K8T3_9ZZZZ</name>
<organism evidence="1">
    <name type="scientific">marine sediment metagenome</name>
    <dbReference type="NCBI Taxonomy" id="412755"/>
    <lineage>
        <taxon>unclassified sequences</taxon>
        <taxon>metagenomes</taxon>
        <taxon>ecological metagenomes</taxon>
    </lineage>
</organism>
<reference evidence="1" key="1">
    <citation type="journal article" date="2014" name="Front. Microbiol.">
        <title>High frequency of phylogenetically diverse reductive dehalogenase-homologous genes in deep subseafloor sedimentary metagenomes.</title>
        <authorList>
            <person name="Kawai M."/>
            <person name="Futagami T."/>
            <person name="Toyoda A."/>
            <person name="Takaki Y."/>
            <person name="Nishi S."/>
            <person name="Hori S."/>
            <person name="Arai W."/>
            <person name="Tsubouchi T."/>
            <person name="Morono Y."/>
            <person name="Uchiyama I."/>
            <person name="Ito T."/>
            <person name="Fujiyama A."/>
            <person name="Inagaki F."/>
            <person name="Takami H."/>
        </authorList>
    </citation>
    <scope>NUCLEOTIDE SEQUENCE</scope>
    <source>
        <strain evidence="1">Expedition CK06-06</strain>
    </source>
</reference>
<comment type="caution">
    <text evidence="1">The sequence shown here is derived from an EMBL/GenBank/DDBJ whole genome shotgun (WGS) entry which is preliminary data.</text>
</comment>
<dbReference type="EMBL" id="BARV01012375">
    <property type="protein sequence ID" value="GAI03437.1"/>
    <property type="molecule type" value="Genomic_DNA"/>
</dbReference>